<organism evidence="1">
    <name type="scientific">Candidatus Kentrum sp. FW</name>
    <dbReference type="NCBI Taxonomy" id="2126338"/>
    <lineage>
        <taxon>Bacteria</taxon>
        <taxon>Pseudomonadati</taxon>
        <taxon>Pseudomonadota</taxon>
        <taxon>Gammaproteobacteria</taxon>
        <taxon>Candidatus Kentrum</taxon>
    </lineage>
</organism>
<dbReference type="EMBL" id="CAADFD010000241">
    <property type="protein sequence ID" value="VFJ71904.1"/>
    <property type="molecule type" value="Genomic_DNA"/>
</dbReference>
<protein>
    <recommendedName>
        <fullName evidence="2">PIN domain-containing protein</fullName>
    </recommendedName>
</protein>
<proteinExistence type="predicted"/>
<dbReference type="AlphaFoldDB" id="A0A450TTD2"/>
<evidence type="ECO:0000313" key="1">
    <source>
        <dbReference type="EMBL" id="VFJ71904.1"/>
    </source>
</evidence>
<gene>
    <name evidence="1" type="ORF">BECKFW1821B_GA0114236_12414</name>
</gene>
<evidence type="ECO:0008006" key="2">
    <source>
        <dbReference type="Google" id="ProtNLM"/>
    </source>
</evidence>
<name>A0A450TTD2_9GAMM</name>
<accession>A0A450TTD2</accession>
<sequence>MEFLEINDNIKRIIEVYISNYLMPKDVLGDALHLAITSFHKIDYLLTWSCNHLANANKKKRIRMINERLRLATPEIITPLELLED</sequence>
<reference evidence="1" key="1">
    <citation type="submission" date="2019-02" db="EMBL/GenBank/DDBJ databases">
        <authorList>
            <person name="Gruber-Vodicka R. H."/>
            <person name="Seah K. B. B."/>
        </authorList>
    </citation>
    <scope>NUCLEOTIDE SEQUENCE</scope>
    <source>
        <strain evidence="1">BECK_BZ106</strain>
    </source>
</reference>